<dbReference type="Proteomes" id="UP000638353">
    <property type="component" value="Unassembled WGS sequence"/>
</dbReference>
<protein>
    <recommendedName>
        <fullName evidence="9">LysE family translocator</fullName>
    </recommendedName>
</protein>
<feature type="transmembrane region" description="Helical" evidence="6">
    <location>
        <begin position="160"/>
        <end position="182"/>
    </location>
</feature>
<keyword evidence="2" id="KW-1003">Cell membrane</keyword>
<gene>
    <name evidence="7" type="ORF">GCM10010334_60040</name>
</gene>
<evidence type="ECO:0000313" key="8">
    <source>
        <dbReference type="Proteomes" id="UP000638353"/>
    </source>
</evidence>
<keyword evidence="4 6" id="KW-1133">Transmembrane helix</keyword>
<accession>A0A919CCQ0</accession>
<feature type="transmembrane region" description="Helical" evidence="6">
    <location>
        <begin position="44"/>
        <end position="66"/>
    </location>
</feature>
<evidence type="ECO:0000256" key="5">
    <source>
        <dbReference type="ARBA" id="ARBA00023136"/>
    </source>
</evidence>
<keyword evidence="5 6" id="KW-0472">Membrane</keyword>
<feature type="transmembrane region" description="Helical" evidence="6">
    <location>
        <begin position="194"/>
        <end position="213"/>
    </location>
</feature>
<name>A0A919CCQ0_9ACTN</name>
<dbReference type="PIRSF" id="PIRSF006324">
    <property type="entry name" value="LeuE"/>
    <property type="match status" value="1"/>
</dbReference>
<keyword evidence="3 6" id="KW-0812">Transmembrane</keyword>
<dbReference type="GO" id="GO:0005886">
    <property type="term" value="C:plasma membrane"/>
    <property type="evidence" value="ECO:0007669"/>
    <property type="project" value="UniProtKB-SubCell"/>
</dbReference>
<feature type="transmembrane region" description="Helical" evidence="6">
    <location>
        <begin position="12"/>
        <end position="32"/>
    </location>
</feature>
<evidence type="ECO:0000256" key="1">
    <source>
        <dbReference type="ARBA" id="ARBA00004651"/>
    </source>
</evidence>
<organism evidence="7 8">
    <name type="scientific">Streptomyces finlayi</name>
    <dbReference type="NCBI Taxonomy" id="67296"/>
    <lineage>
        <taxon>Bacteria</taxon>
        <taxon>Bacillati</taxon>
        <taxon>Actinomycetota</taxon>
        <taxon>Actinomycetes</taxon>
        <taxon>Kitasatosporales</taxon>
        <taxon>Streptomycetaceae</taxon>
        <taxon>Streptomyces</taxon>
    </lineage>
</organism>
<evidence type="ECO:0000256" key="2">
    <source>
        <dbReference type="ARBA" id="ARBA00022475"/>
    </source>
</evidence>
<evidence type="ECO:0000256" key="6">
    <source>
        <dbReference type="SAM" id="Phobius"/>
    </source>
</evidence>
<evidence type="ECO:0000256" key="4">
    <source>
        <dbReference type="ARBA" id="ARBA00022989"/>
    </source>
</evidence>
<dbReference type="EMBL" id="BMVC01000013">
    <property type="protein sequence ID" value="GHD07468.1"/>
    <property type="molecule type" value="Genomic_DNA"/>
</dbReference>
<dbReference type="Pfam" id="PF01810">
    <property type="entry name" value="LysE"/>
    <property type="match status" value="1"/>
</dbReference>
<comment type="caution">
    <text evidence="7">The sequence shown here is derived from an EMBL/GenBank/DDBJ whole genome shotgun (WGS) entry which is preliminary data.</text>
</comment>
<evidence type="ECO:0000313" key="7">
    <source>
        <dbReference type="EMBL" id="GHD07468.1"/>
    </source>
</evidence>
<feature type="transmembrane region" description="Helical" evidence="6">
    <location>
        <begin position="73"/>
        <end position="98"/>
    </location>
</feature>
<sequence length="214" mass="22510">MIKTPGGGSITYMTEVLAVALITVLAVISPGADFAMVVRNSYLYGRTTGLLGAAGVAAGVLVHVTYTMLGVGLLIASSTALFTAIKLLGAAYLVYIGLRTFFARAELSVDLEGKRELSPLGAMRAGFLTNVLNPKTTLFVVSTFTQVVGPDTALWQQAGYGLFMSAAHFGWFALVALFFSDGRLRAAMLRRQKALNRGIGSVLVGLGVTLGLAR</sequence>
<dbReference type="GO" id="GO:0015171">
    <property type="term" value="F:amino acid transmembrane transporter activity"/>
    <property type="evidence" value="ECO:0007669"/>
    <property type="project" value="TreeGrafter"/>
</dbReference>
<evidence type="ECO:0000256" key="3">
    <source>
        <dbReference type="ARBA" id="ARBA00022692"/>
    </source>
</evidence>
<dbReference type="InterPro" id="IPR001123">
    <property type="entry name" value="LeuE-type"/>
</dbReference>
<reference evidence="7" key="2">
    <citation type="submission" date="2020-09" db="EMBL/GenBank/DDBJ databases">
        <authorList>
            <person name="Sun Q."/>
            <person name="Ohkuma M."/>
        </authorList>
    </citation>
    <scope>NUCLEOTIDE SEQUENCE</scope>
    <source>
        <strain evidence="7">JCM 4637</strain>
    </source>
</reference>
<evidence type="ECO:0008006" key="9">
    <source>
        <dbReference type="Google" id="ProtNLM"/>
    </source>
</evidence>
<reference evidence="7" key="1">
    <citation type="journal article" date="2014" name="Int. J. Syst. Evol. Microbiol.">
        <title>Complete genome sequence of Corynebacterium casei LMG S-19264T (=DSM 44701T), isolated from a smear-ripened cheese.</title>
        <authorList>
            <consortium name="US DOE Joint Genome Institute (JGI-PGF)"/>
            <person name="Walter F."/>
            <person name="Albersmeier A."/>
            <person name="Kalinowski J."/>
            <person name="Ruckert C."/>
        </authorList>
    </citation>
    <scope>NUCLEOTIDE SEQUENCE</scope>
    <source>
        <strain evidence="7">JCM 4637</strain>
    </source>
</reference>
<dbReference type="PANTHER" id="PTHR30086:SF21">
    <property type="entry name" value="TRANSPORT PROTEIN"/>
    <property type="match status" value="1"/>
</dbReference>
<comment type="subcellular location">
    <subcellularLocation>
        <location evidence="1">Cell membrane</location>
        <topology evidence="1">Multi-pass membrane protein</topology>
    </subcellularLocation>
</comment>
<proteinExistence type="predicted"/>
<dbReference type="AlphaFoldDB" id="A0A919CCQ0"/>
<dbReference type="PANTHER" id="PTHR30086">
    <property type="entry name" value="ARGININE EXPORTER PROTEIN ARGO"/>
    <property type="match status" value="1"/>
</dbReference>